<reference evidence="3 4" key="1">
    <citation type="journal article" date="2018" name="Evol. Lett.">
        <title>Horizontal gene cluster transfer increased hallucinogenic mushroom diversity.</title>
        <authorList>
            <person name="Reynolds H.T."/>
            <person name="Vijayakumar V."/>
            <person name="Gluck-Thaler E."/>
            <person name="Korotkin H.B."/>
            <person name="Matheny P.B."/>
            <person name="Slot J.C."/>
        </authorList>
    </citation>
    <scope>NUCLEOTIDE SEQUENCE [LARGE SCALE GENOMIC DNA]</scope>
    <source>
        <strain evidence="3 4">SRW20</strain>
    </source>
</reference>
<dbReference type="AlphaFoldDB" id="A0A409WED7"/>
<sequence>MPHFPDDDFPGCPACSKIFKTFQGLNAHLSSAKSCEWYRKGKIKAFGLDNVQPLPDPSPSPYNLDQPILQQQLAEEAASSFDWDSPDWPDLEEGNVDVLPSEDIDRDEFILLPNEPQAGPSQPNRSHPNMHRSLDDDEDTREEAPYPGAGQIFGHADQQFITTDPEGDTIMQDPLSEHHPFNSELDWRFAEWAVKDGPGHNAVNRLLAIPGVKEKLGLSYNNVRALHQKVDSIPERAGDWQTRHLSFRDRPEEVYTIRFRDPVEAVKSLFANPAFEKERVYCPKKVFTDKGRKSRIFSEMWTGKWWHAVQNLLPKGATVAPIIIATDKTQLTQFSGGKSAYPVYLTIGNLPKATRRRPSQHACILIAYLSVDKLNRSEMTEAEHRSKVQRIFHEAMSIVLHPLKKAGKDGVRMTCSDGAVRLVFPILACYVADYPEQCLVACTKYGTCPKCRCPAKELQDPAVSPPRTKSWTQQIINDAKAQAQGSPQAFHKECMANDVAGGVFIPFWQDLPFADIHKAITPDILHQLYQGIFKHLVGWCQSVVGEKKLDQRIRSLPFGNGLRHFKNGISNLSQISGSERKNMAKILLGCLVGVMAAPGIKAVKALLDFIYLAQYPTHNTETLGYLRTALKEFHDNKSYFVDIKCREHLNLPKLHSLSHYIESIELFGTTDNYNTEMFERLHIDFAKHGWRATNQRDEFPQMIHWLCRQEKITFFNMVIQLRTTKPQSTGSQIPSLSQPLRAIAKRPDYPRRAITHIETLHNAPHFSFHLKKYLNTFLDPSPLRQRALETAALPITHLDVYNMFRFHRVALHDEIEGEKDIVRAMPKSAKLPNGRFDTVVVMTTDEAESHGLAGTRIGRLKVIFRLPDLIPAPGAPIPAPEAWPKVPLAYVEWYTRLPSEPSVQHGMYRISKPKPEASGHLPGEVLPVTSIRQSCMLFPVFKEAADQNQWNSTNVLDNAESFLVNNWVSKYCYQTIW</sequence>
<dbReference type="InterPro" id="IPR049233">
    <property type="entry name" value="DUF6830"/>
</dbReference>
<dbReference type="Pfam" id="PF18759">
    <property type="entry name" value="Plavaka"/>
    <property type="match status" value="1"/>
</dbReference>
<dbReference type="Pfam" id="PF20722">
    <property type="entry name" value="DUF6830"/>
    <property type="match status" value="1"/>
</dbReference>
<comment type="caution">
    <text evidence="3">The sequence shown here is derived from an EMBL/GenBank/DDBJ whole genome shotgun (WGS) entry which is preliminary data.</text>
</comment>
<dbReference type="Proteomes" id="UP000284706">
    <property type="component" value="Unassembled WGS sequence"/>
</dbReference>
<keyword evidence="4" id="KW-1185">Reference proteome</keyword>
<dbReference type="EMBL" id="NHYE01005109">
    <property type="protein sequence ID" value="PPQ76874.1"/>
    <property type="molecule type" value="Genomic_DNA"/>
</dbReference>
<proteinExistence type="predicted"/>
<evidence type="ECO:0000259" key="2">
    <source>
        <dbReference type="Pfam" id="PF20722"/>
    </source>
</evidence>
<evidence type="ECO:0000256" key="1">
    <source>
        <dbReference type="SAM" id="MobiDB-lite"/>
    </source>
</evidence>
<name>A0A409WED7_9AGAR</name>
<dbReference type="InterPro" id="IPR041078">
    <property type="entry name" value="Plavaka"/>
</dbReference>
<evidence type="ECO:0000313" key="3">
    <source>
        <dbReference type="EMBL" id="PPQ76874.1"/>
    </source>
</evidence>
<dbReference type="OrthoDB" id="2576233at2759"/>
<accession>A0A409WED7</accession>
<protein>
    <recommendedName>
        <fullName evidence="2">DUF6830 domain-containing protein</fullName>
    </recommendedName>
</protein>
<feature type="region of interest" description="Disordered" evidence="1">
    <location>
        <begin position="113"/>
        <end position="151"/>
    </location>
</feature>
<gene>
    <name evidence="3" type="ORF">CVT26_001465</name>
</gene>
<evidence type="ECO:0000313" key="4">
    <source>
        <dbReference type="Proteomes" id="UP000284706"/>
    </source>
</evidence>
<organism evidence="3 4">
    <name type="scientific">Gymnopilus dilepis</name>
    <dbReference type="NCBI Taxonomy" id="231916"/>
    <lineage>
        <taxon>Eukaryota</taxon>
        <taxon>Fungi</taxon>
        <taxon>Dikarya</taxon>
        <taxon>Basidiomycota</taxon>
        <taxon>Agaricomycotina</taxon>
        <taxon>Agaricomycetes</taxon>
        <taxon>Agaricomycetidae</taxon>
        <taxon>Agaricales</taxon>
        <taxon>Agaricineae</taxon>
        <taxon>Hymenogastraceae</taxon>
        <taxon>Gymnopilus</taxon>
    </lineage>
</organism>
<feature type="domain" description="DUF6830" evidence="2">
    <location>
        <begin position="744"/>
        <end position="848"/>
    </location>
</feature>
<dbReference type="InParanoid" id="A0A409WED7"/>